<keyword evidence="3" id="KW-1185">Reference proteome</keyword>
<dbReference type="AlphaFoldDB" id="A0A7X0JVT6"/>
<organism evidence="2 3">
    <name type="scientific">Pseudoteredinibacter isoporae</name>
    <dbReference type="NCBI Taxonomy" id="570281"/>
    <lineage>
        <taxon>Bacteria</taxon>
        <taxon>Pseudomonadati</taxon>
        <taxon>Pseudomonadota</taxon>
        <taxon>Gammaproteobacteria</taxon>
        <taxon>Cellvibrionales</taxon>
        <taxon>Cellvibrionaceae</taxon>
        <taxon>Pseudoteredinibacter</taxon>
    </lineage>
</organism>
<gene>
    <name evidence="2" type="ORF">HNR48_003492</name>
</gene>
<sequence length="159" mass="17357">MTDSLHQLLRASRDAYAKNVVTPLSVRRNVIAATENWEEAHTLPLPAQMARYVSEGFETDDASVELGLKSLWPINANNQPRSAVVREGLKAVAENPAEAFYQVEVLNGRRYYTAVYADVAGDISCVLCHNGHPDSARDNFRGGDVLGGFVVRVALGEEG</sequence>
<dbReference type="EMBL" id="JACHHT010000003">
    <property type="protein sequence ID" value="MBB6523190.1"/>
    <property type="molecule type" value="Genomic_DNA"/>
</dbReference>
<evidence type="ECO:0000313" key="3">
    <source>
        <dbReference type="Proteomes" id="UP000528457"/>
    </source>
</evidence>
<dbReference type="Proteomes" id="UP000528457">
    <property type="component" value="Unassembled WGS sequence"/>
</dbReference>
<dbReference type="RefSeq" id="WP_221450592.1">
    <property type="nucleotide sequence ID" value="NZ_JAAONY010000003.1"/>
</dbReference>
<reference evidence="2 3" key="1">
    <citation type="submission" date="2020-08" db="EMBL/GenBank/DDBJ databases">
        <title>Genomic Encyclopedia of Type Strains, Phase IV (KMG-IV): sequencing the most valuable type-strain genomes for metagenomic binning, comparative biology and taxonomic classification.</title>
        <authorList>
            <person name="Goeker M."/>
        </authorList>
    </citation>
    <scope>NUCLEOTIDE SEQUENCE [LARGE SCALE GENOMIC DNA]</scope>
    <source>
        <strain evidence="2 3">DSM 22368</strain>
    </source>
</reference>
<dbReference type="InterPro" id="IPR021796">
    <property type="entry name" value="Tll0287-like_dom"/>
</dbReference>
<protein>
    <recommendedName>
        <fullName evidence="1">Tll0287-like domain-containing protein</fullName>
    </recommendedName>
</protein>
<comment type="caution">
    <text evidence="2">The sequence shown here is derived from an EMBL/GenBank/DDBJ whole genome shotgun (WGS) entry which is preliminary data.</text>
</comment>
<name>A0A7X0JVT6_9GAMM</name>
<proteinExistence type="predicted"/>
<accession>A0A7X0JVT6</accession>
<evidence type="ECO:0000259" key="1">
    <source>
        <dbReference type="Pfam" id="PF11845"/>
    </source>
</evidence>
<feature type="domain" description="Tll0287-like" evidence="1">
    <location>
        <begin position="4"/>
        <end position="153"/>
    </location>
</feature>
<dbReference type="InParanoid" id="A0A7X0JVT6"/>
<dbReference type="Pfam" id="PF11845">
    <property type="entry name" value="Tll0287-like"/>
    <property type="match status" value="1"/>
</dbReference>
<evidence type="ECO:0000313" key="2">
    <source>
        <dbReference type="EMBL" id="MBB6523190.1"/>
    </source>
</evidence>